<dbReference type="PANTHER" id="PTHR10890:SF3">
    <property type="entry name" value="CYSTEINE--TRNA LIGASE, CYTOPLASMIC"/>
    <property type="match status" value="1"/>
</dbReference>
<feature type="binding site" evidence="12">
    <location>
        <position position="253"/>
    </location>
    <ligand>
        <name>Zn(2+)</name>
        <dbReference type="ChEBI" id="CHEBI:29105"/>
    </ligand>
</feature>
<evidence type="ECO:0000256" key="11">
    <source>
        <dbReference type="ARBA" id="ARBA00023146"/>
    </source>
</evidence>
<evidence type="ECO:0000256" key="4">
    <source>
        <dbReference type="ARBA" id="ARBA00022490"/>
    </source>
</evidence>
<dbReference type="Gene3D" id="3.40.50.620">
    <property type="entry name" value="HUPs"/>
    <property type="match status" value="1"/>
</dbReference>
<comment type="subcellular location">
    <subcellularLocation>
        <location evidence="1 12">Cytoplasm</location>
    </subcellularLocation>
</comment>
<dbReference type="PANTHER" id="PTHR10890">
    <property type="entry name" value="CYSTEINYL-TRNA SYNTHETASE"/>
    <property type="match status" value="1"/>
</dbReference>
<evidence type="ECO:0000256" key="3">
    <source>
        <dbReference type="ARBA" id="ARBA00011245"/>
    </source>
</evidence>
<dbReference type="InterPro" id="IPR015273">
    <property type="entry name" value="Cys-tRNA-synt_Ia_DALR"/>
</dbReference>
<dbReference type="GO" id="GO:0006423">
    <property type="term" value="P:cysteinyl-tRNA aminoacylation"/>
    <property type="evidence" value="ECO:0007669"/>
    <property type="project" value="UniProtKB-UniRule"/>
</dbReference>
<feature type="domain" description="Cysteinyl-tRNA synthetase class Ia DALR" evidence="13">
    <location>
        <begin position="357"/>
        <end position="411"/>
    </location>
</feature>
<feature type="binding site" evidence="12">
    <location>
        <position position="285"/>
    </location>
    <ligand>
        <name>ATP</name>
        <dbReference type="ChEBI" id="CHEBI:30616"/>
    </ligand>
</feature>
<dbReference type="CDD" id="cd00672">
    <property type="entry name" value="CysRS_core"/>
    <property type="match status" value="1"/>
</dbReference>
<dbReference type="GO" id="GO:0005829">
    <property type="term" value="C:cytosol"/>
    <property type="evidence" value="ECO:0007669"/>
    <property type="project" value="TreeGrafter"/>
</dbReference>
<dbReference type="SUPFAM" id="SSF47323">
    <property type="entry name" value="Anticodon-binding domain of a subclass of class I aminoacyl-tRNA synthetases"/>
    <property type="match status" value="1"/>
</dbReference>
<dbReference type="InterPro" id="IPR015803">
    <property type="entry name" value="Cys-tRNA-ligase"/>
</dbReference>
<dbReference type="Pfam" id="PF09190">
    <property type="entry name" value="DALR_2"/>
    <property type="match status" value="1"/>
</dbReference>
<comment type="subunit">
    <text evidence="3 12">Monomer.</text>
</comment>
<dbReference type="GO" id="GO:0008270">
    <property type="term" value="F:zinc ion binding"/>
    <property type="evidence" value="ECO:0007669"/>
    <property type="project" value="UniProtKB-UniRule"/>
</dbReference>
<accession>A0A2M7WRU0</accession>
<dbReference type="NCBIfam" id="TIGR00435">
    <property type="entry name" value="cysS"/>
    <property type="match status" value="1"/>
</dbReference>
<feature type="short sequence motif" description="'HIGH' region" evidence="12">
    <location>
        <begin position="31"/>
        <end position="41"/>
    </location>
</feature>
<dbReference type="InterPro" id="IPR024909">
    <property type="entry name" value="Cys-tRNA/MSH_ligase"/>
</dbReference>
<dbReference type="Gene3D" id="1.20.120.1910">
    <property type="entry name" value="Cysteine-tRNA ligase, C-terminal anti-codon recognition domain"/>
    <property type="match status" value="1"/>
</dbReference>
<dbReference type="Pfam" id="PF01406">
    <property type="entry name" value="tRNA-synt_1e"/>
    <property type="match status" value="1"/>
</dbReference>
<keyword evidence="7 12" id="KW-0547">Nucleotide-binding</keyword>
<gene>
    <name evidence="12" type="primary">cysS</name>
    <name evidence="14" type="ORF">CO185_02145</name>
</gene>
<comment type="caution">
    <text evidence="14">The sequence shown here is derived from an EMBL/GenBank/DDBJ whole genome shotgun (WGS) entry which is preliminary data.</text>
</comment>
<dbReference type="EMBL" id="PFXF01000024">
    <property type="protein sequence ID" value="PJA32673.1"/>
    <property type="molecule type" value="Genomic_DNA"/>
</dbReference>
<reference evidence="15" key="1">
    <citation type="submission" date="2017-09" db="EMBL/GenBank/DDBJ databases">
        <title>Depth-based differentiation of microbial function through sediment-hosted aquifers and enrichment of novel symbionts in the deep terrestrial subsurface.</title>
        <authorList>
            <person name="Probst A.J."/>
            <person name="Ladd B."/>
            <person name="Jarett J.K."/>
            <person name="Geller-Mcgrath D.E."/>
            <person name="Sieber C.M.K."/>
            <person name="Emerson J.B."/>
            <person name="Anantharaman K."/>
            <person name="Thomas B.C."/>
            <person name="Malmstrom R."/>
            <person name="Stieglmeier M."/>
            <person name="Klingl A."/>
            <person name="Woyke T."/>
            <person name="Ryan C.M."/>
            <person name="Banfield J.F."/>
        </authorList>
    </citation>
    <scope>NUCLEOTIDE SEQUENCE [LARGE SCALE GENOMIC DNA]</scope>
</reference>
<dbReference type="PRINTS" id="PR00983">
    <property type="entry name" value="TRNASYNTHCYS"/>
</dbReference>
<dbReference type="Pfam" id="PF23493">
    <property type="entry name" value="CysS_C"/>
    <property type="match status" value="1"/>
</dbReference>
<feature type="binding site" evidence="12">
    <location>
        <position position="29"/>
    </location>
    <ligand>
        <name>Zn(2+)</name>
        <dbReference type="ChEBI" id="CHEBI:29105"/>
    </ligand>
</feature>
<evidence type="ECO:0000256" key="2">
    <source>
        <dbReference type="ARBA" id="ARBA00005594"/>
    </source>
</evidence>
<comment type="similarity">
    <text evidence="2 12">Belongs to the class-I aminoacyl-tRNA synthetase family.</text>
</comment>
<dbReference type="HAMAP" id="MF_00041">
    <property type="entry name" value="Cys_tRNA_synth"/>
    <property type="match status" value="1"/>
</dbReference>
<feature type="binding site" evidence="12">
    <location>
        <position position="224"/>
    </location>
    <ligand>
        <name>Zn(2+)</name>
        <dbReference type="ChEBI" id="CHEBI:29105"/>
    </ligand>
</feature>
<dbReference type="InterPro" id="IPR009080">
    <property type="entry name" value="tRNAsynth_Ia_anticodon-bd"/>
</dbReference>
<keyword evidence="4 12" id="KW-0963">Cytoplasm</keyword>
<dbReference type="EC" id="6.1.1.16" evidence="12"/>
<dbReference type="SUPFAM" id="SSF52374">
    <property type="entry name" value="Nucleotidylyl transferase"/>
    <property type="match status" value="1"/>
</dbReference>
<keyword evidence="8 12" id="KW-0862">Zinc</keyword>
<comment type="catalytic activity">
    <reaction evidence="12">
        <text>tRNA(Cys) + L-cysteine + ATP = L-cysteinyl-tRNA(Cys) + AMP + diphosphate</text>
        <dbReference type="Rhea" id="RHEA:17773"/>
        <dbReference type="Rhea" id="RHEA-COMP:9661"/>
        <dbReference type="Rhea" id="RHEA-COMP:9679"/>
        <dbReference type="ChEBI" id="CHEBI:30616"/>
        <dbReference type="ChEBI" id="CHEBI:33019"/>
        <dbReference type="ChEBI" id="CHEBI:35235"/>
        <dbReference type="ChEBI" id="CHEBI:78442"/>
        <dbReference type="ChEBI" id="CHEBI:78517"/>
        <dbReference type="ChEBI" id="CHEBI:456215"/>
        <dbReference type="EC" id="6.1.1.16"/>
    </reaction>
</comment>
<dbReference type="AlphaFoldDB" id="A0A2M7WRU0"/>
<evidence type="ECO:0000256" key="8">
    <source>
        <dbReference type="ARBA" id="ARBA00022833"/>
    </source>
</evidence>
<dbReference type="GO" id="GO:0004817">
    <property type="term" value="F:cysteine-tRNA ligase activity"/>
    <property type="evidence" value="ECO:0007669"/>
    <property type="project" value="UniProtKB-UniRule"/>
</dbReference>
<dbReference type="InterPro" id="IPR014729">
    <property type="entry name" value="Rossmann-like_a/b/a_fold"/>
</dbReference>
<feature type="short sequence motif" description="'KMSKS' region" evidence="12">
    <location>
        <begin position="282"/>
        <end position="286"/>
    </location>
</feature>
<evidence type="ECO:0000256" key="7">
    <source>
        <dbReference type="ARBA" id="ARBA00022741"/>
    </source>
</evidence>
<evidence type="ECO:0000256" key="1">
    <source>
        <dbReference type="ARBA" id="ARBA00004496"/>
    </source>
</evidence>
<keyword evidence="11 12" id="KW-0030">Aminoacyl-tRNA synthetase</keyword>
<dbReference type="Proteomes" id="UP000230758">
    <property type="component" value="Unassembled WGS sequence"/>
</dbReference>
<keyword evidence="9 12" id="KW-0067">ATP-binding</keyword>
<keyword evidence="6 12" id="KW-0479">Metal-binding</keyword>
<dbReference type="SMART" id="SM00840">
    <property type="entry name" value="DALR_2"/>
    <property type="match status" value="1"/>
</dbReference>
<dbReference type="InterPro" id="IPR056411">
    <property type="entry name" value="CysS_C"/>
</dbReference>
<name>A0A2M7WRU0_9BACT</name>
<evidence type="ECO:0000256" key="12">
    <source>
        <dbReference type="HAMAP-Rule" id="MF_00041"/>
    </source>
</evidence>
<evidence type="ECO:0000256" key="9">
    <source>
        <dbReference type="ARBA" id="ARBA00022840"/>
    </source>
</evidence>
<dbReference type="InterPro" id="IPR032678">
    <property type="entry name" value="tRNA-synt_1_cat_dom"/>
</dbReference>
<dbReference type="GO" id="GO:0005524">
    <property type="term" value="F:ATP binding"/>
    <property type="evidence" value="ECO:0007669"/>
    <property type="project" value="UniProtKB-UniRule"/>
</dbReference>
<evidence type="ECO:0000313" key="15">
    <source>
        <dbReference type="Proteomes" id="UP000230758"/>
    </source>
</evidence>
<protein>
    <recommendedName>
        <fullName evidence="12">Cysteine--tRNA ligase</fullName>
        <ecNumber evidence="12">6.1.1.16</ecNumber>
    </recommendedName>
    <alternativeName>
        <fullName evidence="12">Cysteinyl-tRNA synthetase</fullName>
        <shortName evidence="12">CysRS</shortName>
    </alternativeName>
</protein>
<evidence type="ECO:0000256" key="10">
    <source>
        <dbReference type="ARBA" id="ARBA00022917"/>
    </source>
</evidence>
<evidence type="ECO:0000259" key="13">
    <source>
        <dbReference type="SMART" id="SM00840"/>
    </source>
</evidence>
<evidence type="ECO:0000256" key="6">
    <source>
        <dbReference type="ARBA" id="ARBA00022723"/>
    </source>
</evidence>
<comment type="cofactor">
    <cofactor evidence="12">
        <name>Zn(2+)</name>
        <dbReference type="ChEBI" id="CHEBI:29105"/>
    </cofactor>
    <text evidence="12">Binds 1 zinc ion per subunit.</text>
</comment>
<evidence type="ECO:0000256" key="5">
    <source>
        <dbReference type="ARBA" id="ARBA00022598"/>
    </source>
</evidence>
<organism evidence="14 15">
    <name type="scientific">Candidatus Zambryskibacteria bacterium CG_4_9_14_3_um_filter_42_15</name>
    <dbReference type="NCBI Taxonomy" id="1975112"/>
    <lineage>
        <taxon>Bacteria</taxon>
        <taxon>Candidatus Zambryskiibacteriota</taxon>
    </lineage>
</organism>
<evidence type="ECO:0000313" key="14">
    <source>
        <dbReference type="EMBL" id="PJA32673.1"/>
    </source>
</evidence>
<feature type="binding site" evidence="12">
    <location>
        <position position="249"/>
    </location>
    <ligand>
        <name>Zn(2+)</name>
        <dbReference type="ChEBI" id="CHEBI:29105"/>
    </ligand>
</feature>
<proteinExistence type="inferred from homology"/>
<sequence length="463" mass="52438">MAIKLHNTLSNSLEEFKPIKRGHVGMYHCGPTVYDYAHIGNLRSYVFADTLRRTFEYLGSEVTQVVNITDIGHLTSDADTGDDKMVKGLKREGLPLTLNGLKKLADKYEGTFKEDLKALNIEMPQYFPRATEYLAAEMALVEALEQKGFAYSLPDGIYFDTSKLEDYGKLGGLTPIDESRSRVVGAEDQKRNPRDFVLWKLSYDDKMGFASKWGRGFPGWHIECSAMSRELLGQPFDIHTGGIEHIAIHHNNEIAQSEGAFGTTLANYWLHNEWLLNITGEKMAKSKGEILTLQNLIQKGFSPLAYRYFLLLSHYRTPTNFSWEALEAAENAYRKLKEIFAGLIRANGGIEGGYKKEFEETLENDLNTPEAIAIVWKLVKDSNVSDENKRATLLEFDKVLGLDLEHNEYEVKDIPEDVAKLMNERDKARVANDYSKADELREKIKKLGFIVEDTPSGQKISKS</sequence>
<keyword evidence="5 12" id="KW-0436">Ligase</keyword>
<keyword evidence="10 12" id="KW-0648">Protein biosynthesis</keyword>